<evidence type="ECO:0000256" key="3">
    <source>
        <dbReference type="ARBA" id="ARBA00022528"/>
    </source>
</evidence>
<dbReference type="InterPro" id="IPR002893">
    <property type="entry name" value="Znf_MYND"/>
</dbReference>
<keyword evidence="8 17" id="KW-0863">Zinc-finger</keyword>
<dbReference type="AlphaFoldDB" id="A0A836C0E8"/>
<keyword evidence="13" id="KW-0472">Membrane</keyword>
<evidence type="ECO:0000256" key="1">
    <source>
        <dbReference type="ARBA" id="ARBA00004508"/>
    </source>
</evidence>
<evidence type="ECO:0000256" key="4">
    <source>
        <dbReference type="ARBA" id="ARBA00022640"/>
    </source>
</evidence>
<dbReference type="SUPFAM" id="SSF144232">
    <property type="entry name" value="HIT/MYND zinc finger-like"/>
    <property type="match status" value="1"/>
</dbReference>
<evidence type="ECO:0000256" key="15">
    <source>
        <dbReference type="ARBA" id="ARBA00039024"/>
    </source>
</evidence>
<evidence type="ECO:0000256" key="10">
    <source>
        <dbReference type="ARBA" id="ARBA00022833"/>
    </source>
</evidence>
<evidence type="ECO:0000256" key="14">
    <source>
        <dbReference type="ARBA" id="ARBA00024015"/>
    </source>
</evidence>
<dbReference type="GO" id="GO:0008270">
    <property type="term" value="F:zinc ion binding"/>
    <property type="evidence" value="ECO:0007669"/>
    <property type="project" value="UniProtKB-KW"/>
</dbReference>
<gene>
    <name evidence="20" type="ORF">HYH03_007087</name>
</gene>
<dbReference type="PANTHER" id="PTHR32523">
    <property type="entry name" value="PHYTOL KINASE 1, CHLOROPLASTIC"/>
    <property type="match status" value="1"/>
</dbReference>
<evidence type="ECO:0000256" key="12">
    <source>
        <dbReference type="ARBA" id="ARBA00022989"/>
    </source>
</evidence>
<keyword evidence="10" id="KW-0862">Zinc</keyword>
<dbReference type="PANTHER" id="PTHR32523:SF8">
    <property type="entry name" value="DOLICHOL KINASE"/>
    <property type="match status" value="1"/>
</dbReference>
<accession>A0A836C0E8</accession>
<dbReference type="EC" id="2.7.1.182" evidence="15"/>
<evidence type="ECO:0000256" key="16">
    <source>
        <dbReference type="ARBA" id="ARBA00048889"/>
    </source>
</evidence>
<feature type="compositionally biased region" description="Low complexity" evidence="18">
    <location>
        <begin position="10"/>
        <end position="21"/>
    </location>
</feature>
<feature type="compositionally biased region" description="Gly residues" evidence="18">
    <location>
        <begin position="793"/>
        <end position="836"/>
    </location>
</feature>
<sequence>MPRSLRGRNAASKPPSRSSAAAAQSAASPLDCLDGVADWAERILGISSPRSPLSVAEFTKLGDLLTAAEQYCVECFDTDHPVDTAADRVLTSAPVRVGLLRLVAWALRLPSDGQPEHCRWAAYQACGLTASLLHATTRSPAAIEGQLDLARGLLRTQALHAAARQVASTVAGLERGPQPPSLARRNSALQTLHATLVFLRRLTSSGFASSLLSDLALHLAESAVLEHSARLLLALLRFEPPPSAGGRRALGAVGYNFAATYIMCSAAHQAAQADADAADADADADAAAADAAAAGAAASSSAVSPSIADADAPAAVAAAAAIAARLRQVLAGSCAQHAAMVLGLAALREAEGGAAGGGGGEAPRLRPCPCLPRPVQRPEEGLAPLLHALLDAVHPGHPPPSLWHLTAVWMLLRVGLNAAAAAERQGGAAAARRAGGGGGPAADAGCQAMSLDEGRELAVTAFARACFAMRSRYPWLGPRAAPAADIWRLAAAMARQGVVSERAIDTYSNNIGWLLVDCWQDVHAGEAAVAWHFTGEPPSAVAAARAGGALPLLERLLRRSGAEPEGPEAGILAGIDDISCWGCLLPLLAYGDPLQAAALVATATKLLRRVNPHGLLEPQLRGPRLAGALAADLACTVGEGTAASSPAAEDEDAAAFAPPARHQLALVLSLALPEWLPELSRLVRQAAALDEAAWRAEQQRKGQGQGQSRGGQETRASAADCRTAAEDCKEPATLASCVEGLLVGLSWARPGPHPRGPRPSHASATAVTAPTETPVAADGSFGSDAARTATASGGCGAGGGSSHADAGGGEAGGGEAGGGAAGGGEAGGDEAGGGEPAGWPWGLLPAAEAVEVVGAALGLVQRRDPDAGLWRRLHSHLGAAALDLAATCPVTVRRAVADARPAFAWRPEGLRAVAAVLRGRDSEGEGEGGGEGGFCGTLARGVERLAEQLAAWAEGEGEGGFALDAPAVAGGPSCLGTVLAGWAVPPLEARRRLGLPPACSHPACANLAGDSEAGLRLKQCGGCGQASYCCQECQKAHWRAGHKEACGGGSGSSKAG</sequence>
<evidence type="ECO:0000256" key="17">
    <source>
        <dbReference type="PROSITE-ProRule" id="PRU00134"/>
    </source>
</evidence>
<evidence type="ECO:0000256" key="2">
    <source>
        <dbReference type="ARBA" id="ARBA00010794"/>
    </source>
</evidence>
<dbReference type="GO" id="GO:0009507">
    <property type="term" value="C:chloroplast"/>
    <property type="evidence" value="ECO:0007669"/>
    <property type="project" value="UniProtKB-SubCell"/>
</dbReference>
<dbReference type="InterPro" id="IPR039606">
    <property type="entry name" value="Phytol/farnesol_kinase"/>
</dbReference>
<feature type="region of interest" description="Disordered" evidence="18">
    <location>
        <begin position="697"/>
        <end position="718"/>
    </location>
</feature>
<evidence type="ECO:0000256" key="7">
    <source>
        <dbReference type="ARBA" id="ARBA00022723"/>
    </source>
</evidence>
<comment type="subcellular location">
    <subcellularLocation>
        <location evidence="1">Plastid</location>
        <location evidence="1">Chloroplast membrane</location>
        <topology evidence="1">Multi-pass membrane protein</topology>
    </subcellularLocation>
</comment>
<evidence type="ECO:0000256" key="11">
    <source>
        <dbReference type="ARBA" id="ARBA00022946"/>
    </source>
</evidence>
<comment type="catalytic activity">
    <reaction evidence="16">
        <text>phytol + CTP = phytyl phosphate + CDP + H(+)</text>
        <dbReference type="Rhea" id="RHEA:38055"/>
        <dbReference type="ChEBI" id="CHEBI:15378"/>
        <dbReference type="ChEBI" id="CHEBI:17327"/>
        <dbReference type="ChEBI" id="CHEBI:37563"/>
        <dbReference type="ChEBI" id="CHEBI:58069"/>
        <dbReference type="ChEBI" id="CHEBI:75483"/>
        <dbReference type="EC" id="2.7.1.182"/>
    </reaction>
</comment>
<keyword evidence="3" id="KW-0150">Chloroplast</keyword>
<organism evidence="20 21">
    <name type="scientific">Edaphochlamys debaryana</name>
    <dbReference type="NCBI Taxonomy" id="47281"/>
    <lineage>
        <taxon>Eukaryota</taxon>
        <taxon>Viridiplantae</taxon>
        <taxon>Chlorophyta</taxon>
        <taxon>core chlorophytes</taxon>
        <taxon>Chlorophyceae</taxon>
        <taxon>CS clade</taxon>
        <taxon>Chlamydomonadales</taxon>
        <taxon>Chlamydomonadales incertae sedis</taxon>
        <taxon>Edaphochlamys</taxon>
    </lineage>
</organism>
<dbReference type="Proteomes" id="UP000612055">
    <property type="component" value="Unassembled WGS sequence"/>
</dbReference>
<keyword evidence="5" id="KW-0808">Transferase</keyword>
<keyword evidence="7" id="KW-0479">Metal-binding</keyword>
<evidence type="ECO:0000313" key="21">
    <source>
        <dbReference type="Proteomes" id="UP000612055"/>
    </source>
</evidence>
<comment type="caution">
    <text evidence="20">The sequence shown here is derived from an EMBL/GenBank/DDBJ whole genome shotgun (WGS) entry which is preliminary data.</text>
</comment>
<proteinExistence type="inferred from homology"/>
<comment type="similarity">
    <text evidence="2">Belongs to the polyprenol kinase family.</text>
</comment>
<keyword evidence="9" id="KW-0418">Kinase</keyword>
<evidence type="ECO:0000256" key="18">
    <source>
        <dbReference type="SAM" id="MobiDB-lite"/>
    </source>
</evidence>
<evidence type="ECO:0000256" key="13">
    <source>
        <dbReference type="ARBA" id="ARBA00023136"/>
    </source>
</evidence>
<evidence type="ECO:0000259" key="19">
    <source>
        <dbReference type="PROSITE" id="PS50865"/>
    </source>
</evidence>
<feature type="compositionally biased region" description="Low complexity" evidence="18">
    <location>
        <begin position="759"/>
        <end position="777"/>
    </location>
</feature>
<dbReference type="Pfam" id="PF01753">
    <property type="entry name" value="zf-MYND"/>
    <property type="match status" value="1"/>
</dbReference>
<keyword evidence="11" id="KW-0809">Transit peptide</keyword>
<keyword evidence="4" id="KW-0934">Plastid</keyword>
<dbReference type="GO" id="GO:0010276">
    <property type="term" value="F:phytol kinase activity"/>
    <property type="evidence" value="ECO:0007669"/>
    <property type="project" value="UniProtKB-EC"/>
</dbReference>
<evidence type="ECO:0000256" key="9">
    <source>
        <dbReference type="ARBA" id="ARBA00022777"/>
    </source>
</evidence>
<name>A0A836C0E8_9CHLO</name>
<evidence type="ECO:0000313" key="20">
    <source>
        <dbReference type="EMBL" id="KAG2494847.1"/>
    </source>
</evidence>
<dbReference type="Gene3D" id="6.10.140.2220">
    <property type="match status" value="1"/>
</dbReference>
<dbReference type="EMBL" id="JAEHOE010000028">
    <property type="protein sequence ID" value="KAG2494847.1"/>
    <property type="molecule type" value="Genomic_DNA"/>
</dbReference>
<evidence type="ECO:0000256" key="8">
    <source>
        <dbReference type="ARBA" id="ARBA00022771"/>
    </source>
</evidence>
<keyword evidence="12" id="KW-1133">Transmembrane helix</keyword>
<dbReference type="GO" id="GO:0016020">
    <property type="term" value="C:membrane"/>
    <property type="evidence" value="ECO:0007669"/>
    <property type="project" value="UniProtKB-SubCell"/>
</dbReference>
<evidence type="ECO:0000256" key="6">
    <source>
        <dbReference type="ARBA" id="ARBA00022692"/>
    </source>
</evidence>
<protein>
    <recommendedName>
        <fullName evidence="15">phytol kinase</fullName>
        <ecNumber evidence="15">2.7.1.182</ecNumber>
    </recommendedName>
</protein>
<reference evidence="20" key="1">
    <citation type="journal article" date="2020" name="bioRxiv">
        <title>Comparative genomics of Chlamydomonas.</title>
        <authorList>
            <person name="Craig R.J."/>
            <person name="Hasan A.R."/>
            <person name="Ness R.W."/>
            <person name="Keightley P.D."/>
        </authorList>
    </citation>
    <scope>NUCLEOTIDE SEQUENCE</scope>
    <source>
        <strain evidence="20">CCAP 11/70</strain>
    </source>
</reference>
<feature type="domain" description="MYND-type" evidence="19">
    <location>
        <begin position="1004"/>
        <end position="1046"/>
    </location>
</feature>
<keyword evidence="6" id="KW-0812">Transmembrane</keyword>
<dbReference type="OrthoDB" id="6272564at2759"/>
<feature type="region of interest" description="Disordered" evidence="18">
    <location>
        <begin position="1"/>
        <end position="21"/>
    </location>
</feature>
<keyword evidence="21" id="KW-1185">Reference proteome</keyword>
<comment type="pathway">
    <text evidence="14">Cofactor biosynthesis; tocopherol biosynthesis.</text>
</comment>
<evidence type="ECO:0000256" key="5">
    <source>
        <dbReference type="ARBA" id="ARBA00022679"/>
    </source>
</evidence>
<dbReference type="PROSITE" id="PS50865">
    <property type="entry name" value="ZF_MYND_2"/>
    <property type="match status" value="1"/>
</dbReference>
<feature type="region of interest" description="Disordered" evidence="18">
    <location>
        <begin position="749"/>
        <end position="840"/>
    </location>
</feature>